<dbReference type="AlphaFoldDB" id="A0A388KZ09"/>
<dbReference type="Proteomes" id="UP000265515">
    <property type="component" value="Unassembled WGS sequence"/>
</dbReference>
<dbReference type="PROSITE" id="PS00903">
    <property type="entry name" value="CYT_DCMP_DEAMINASES_1"/>
    <property type="match status" value="1"/>
</dbReference>
<dbReference type="GO" id="GO:0005634">
    <property type="term" value="C:nucleus"/>
    <property type="evidence" value="ECO:0007669"/>
    <property type="project" value="EnsemblPlants"/>
</dbReference>
<accession>A0A388KZ09</accession>
<dbReference type="CDD" id="cd01285">
    <property type="entry name" value="nucleoside_deaminase"/>
    <property type="match status" value="1"/>
</dbReference>
<keyword evidence="1" id="KW-0479">Metal-binding</keyword>
<evidence type="ECO:0000313" key="6">
    <source>
        <dbReference type="Proteomes" id="UP000265515"/>
    </source>
</evidence>
<dbReference type="OMA" id="ETITLWE"/>
<keyword evidence="2" id="KW-0378">Hydrolase</keyword>
<evidence type="ECO:0000256" key="2">
    <source>
        <dbReference type="ARBA" id="ARBA00022801"/>
    </source>
</evidence>
<name>A0A388KZ09_CHABU</name>
<dbReference type="GO" id="GO:0008270">
    <property type="term" value="F:zinc ion binding"/>
    <property type="evidence" value="ECO:0007669"/>
    <property type="project" value="InterPro"/>
</dbReference>
<dbReference type="PROSITE" id="PS51747">
    <property type="entry name" value="CYT_DCMP_DEAMINASES_2"/>
    <property type="match status" value="1"/>
</dbReference>
<keyword evidence="6" id="KW-1185">Reference proteome</keyword>
<evidence type="ECO:0000313" key="5">
    <source>
        <dbReference type="EMBL" id="GBG75297.1"/>
    </source>
</evidence>
<sequence>MAGSNAHEIQFMRMALEEARKAFDRQEVPVGCVIVHNGEVIGAGSNRSNETRNATRHAELEAIDVVLEKLEKDGSSEEEASKKFQECELFVTCEPCIMCAGALAILGIGQVIFGCQNDRFGGCGSVLSLHTDGAKACGGPNPSAPQEDEKMKPFKCKGGVLADDAVALLRDFYERGNPNAPRPHRAVTAA</sequence>
<keyword evidence="3" id="KW-0862">Zinc</keyword>
<dbReference type="Gramene" id="GBG75297">
    <property type="protein sequence ID" value="GBG75297"/>
    <property type="gene ID" value="CBR_g19929"/>
</dbReference>
<evidence type="ECO:0000256" key="3">
    <source>
        <dbReference type="ARBA" id="ARBA00022833"/>
    </source>
</evidence>
<dbReference type="SUPFAM" id="SSF53927">
    <property type="entry name" value="Cytidine deaminase-like"/>
    <property type="match status" value="1"/>
</dbReference>
<proteinExistence type="predicted"/>
<feature type="domain" description="CMP/dCMP-type deaminase" evidence="4">
    <location>
        <begin position="6"/>
        <end position="125"/>
    </location>
</feature>
<reference evidence="5 6" key="1">
    <citation type="journal article" date="2018" name="Cell">
        <title>The Chara Genome: Secondary Complexity and Implications for Plant Terrestrialization.</title>
        <authorList>
            <person name="Nishiyama T."/>
            <person name="Sakayama H."/>
            <person name="Vries J.D."/>
            <person name="Buschmann H."/>
            <person name="Saint-Marcoux D."/>
            <person name="Ullrich K.K."/>
            <person name="Haas F.B."/>
            <person name="Vanderstraeten L."/>
            <person name="Becker D."/>
            <person name="Lang D."/>
            <person name="Vosolsobe S."/>
            <person name="Rombauts S."/>
            <person name="Wilhelmsson P.K.I."/>
            <person name="Janitza P."/>
            <person name="Kern R."/>
            <person name="Heyl A."/>
            <person name="Rumpler F."/>
            <person name="Villalobos L.I.A.C."/>
            <person name="Clay J.M."/>
            <person name="Skokan R."/>
            <person name="Toyoda A."/>
            <person name="Suzuki Y."/>
            <person name="Kagoshima H."/>
            <person name="Schijlen E."/>
            <person name="Tajeshwar N."/>
            <person name="Catarino B."/>
            <person name="Hetherington A.J."/>
            <person name="Saltykova A."/>
            <person name="Bonnot C."/>
            <person name="Breuninger H."/>
            <person name="Symeonidi A."/>
            <person name="Radhakrishnan G.V."/>
            <person name="Van Nieuwerburgh F."/>
            <person name="Deforce D."/>
            <person name="Chang C."/>
            <person name="Karol K.G."/>
            <person name="Hedrich R."/>
            <person name="Ulvskov P."/>
            <person name="Glockner G."/>
            <person name="Delwiche C.F."/>
            <person name="Petrasek J."/>
            <person name="Van de Peer Y."/>
            <person name="Friml J."/>
            <person name="Beilby M."/>
            <person name="Dolan L."/>
            <person name="Kohara Y."/>
            <person name="Sugano S."/>
            <person name="Fujiyama A."/>
            <person name="Delaux P.-M."/>
            <person name="Quint M."/>
            <person name="TheiBen G."/>
            <person name="Hagemann M."/>
            <person name="Harholt J."/>
            <person name="Dunand C."/>
            <person name="Zachgo S."/>
            <person name="Langdale J."/>
            <person name="Maumus F."/>
            <person name="Straeten D.V.D."/>
            <person name="Gould S.B."/>
            <person name="Rensing S.A."/>
        </authorList>
    </citation>
    <scope>NUCLEOTIDE SEQUENCE [LARGE SCALE GENOMIC DNA]</scope>
    <source>
        <strain evidence="5 6">S276</strain>
    </source>
</reference>
<dbReference type="InterPro" id="IPR002125">
    <property type="entry name" value="CMP_dCMP_dom"/>
</dbReference>
<evidence type="ECO:0000256" key="1">
    <source>
        <dbReference type="ARBA" id="ARBA00022723"/>
    </source>
</evidence>
<dbReference type="PANTHER" id="PTHR11079:SF149">
    <property type="entry name" value="TRNA-SPECIFIC ADENOSINE DEAMINASE 2"/>
    <property type="match status" value="1"/>
</dbReference>
<dbReference type="InterPro" id="IPR016193">
    <property type="entry name" value="Cytidine_deaminase-like"/>
</dbReference>
<dbReference type="Gene3D" id="3.40.140.10">
    <property type="entry name" value="Cytidine Deaminase, domain 2"/>
    <property type="match status" value="1"/>
</dbReference>
<dbReference type="GO" id="GO:0005737">
    <property type="term" value="C:cytoplasm"/>
    <property type="evidence" value="ECO:0007669"/>
    <property type="project" value="EnsemblPlants"/>
</dbReference>
<evidence type="ECO:0000259" key="4">
    <source>
        <dbReference type="PROSITE" id="PS51747"/>
    </source>
</evidence>
<dbReference type="PANTHER" id="PTHR11079">
    <property type="entry name" value="CYTOSINE DEAMINASE FAMILY MEMBER"/>
    <property type="match status" value="1"/>
</dbReference>
<dbReference type="InterPro" id="IPR016192">
    <property type="entry name" value="APOBEC/CMP_deaminase_Zn-bd"/>
</dbReference>
<protein>
    <recommendedName>
        <fullName evidence="4">CMP/dCMP-type deaminase domain-containing protein</fullName>
    </recommendedName>
</protein>
<gene>
    <name evidence="5" type="ORF">CBR_g19929</name>
</gene>
<dbReference type="EMBL" id="BFEA01000221">
    <property type="protein sequence ID" value="GBG75297.1"/>
    <property type="molecule type" value="Genomic_DNA"/>
</dbReference>
<dbReference type="GO" id="GO:0052717">
    <property type="term" value="F:tRNA-specific adenosine-34 deaminase activity"/>
    <property type="evidence" value="ECO:0007669"/>
    <property type="project" value="UniProtKB-EC"/>
</dbReference>
<dbReference type="STRING" id="69332.A0A388KZ09"/>
<dbReference type="GO" id="GO:0002100">
    <property type="term" value="P:tRNA wobble adenosine to inosine editing"/>
    <property type="evidence" value="ECO:0007669"/>
    <property type="project" value="InterPro"/>
</dbReference>
<dbReference type="OrthoDB" id="659at2759"/>
<organism evidence="5 6">
    <name type="scientific">Chara braunii</name>
    <name type="common">Braun's stonewort</name>
    <dbReference type="NCBI Taxonomy" id="69332"/>
    <lineage>
        <taxon>Eukaryota</taxon>
        <taxon>Viridiplantae</taxon>
        <taxon>Streptophyta</taxon>
        <taxon>Charophyceae</taxon>
        <taxon>Charales</taxon>
        <taxon>Characeae</taxon>
        <taxon>Chara</taxon>
    </lineage>
</organism>
<comment type="caution">
    <text evidence="5">The sequence shown here is derived from an EMBL/GenBank/DDBJ whole genome shotgun (WGS) entry which is preliminary data.</text>
</comment>
<dbReference type="Pfam" id="PF00383">
    <property type="entry name" value="dCMP_cyt_deam_1"/>
    <property type="match status" value="1"/>
</dbReference>